<dbReference type="Pfam" id="PF25944">
    <property type="entry name" value="Beta-barrel_RND"/>
    <property type="match status" value="1"/>
</dbReference>
<dbReference type="Gene3D" id="2.40.30.170">
    <property type="match status" value="1"/>
</dbReference>
<dbReference type="Pfam" id="PF25967">
    <property type="entry name" value="RND-MFP_C"/>
    <property type="match status" value="1"/>
</dbReference>
<dbReference type="FunFam" id="2.40.420.20:FF:000001">
    <property type="entry name" value="Efflux RND transporter periplasmic adaptor subunit"/>
    <property type="match status" value="1"/>
</dbReference>
<dbReference type="InterPro" id="IPR058626">
    <property type="entry name" value="MdtA-like_b-barrel"/>
</dbReference>
<proteinExistence type="inferred from homology"/>
<keyword evidence="4" id="KW-1003">Cell membrane</keyword>
<evidence type="ECO:0000256" key="6">
    <source>
        <dbReference type="ARBA" id="ARBA00023136"/>
    </source>
</evidence>
<feature type="domain" description="Multidrug resistance protein MdtA-like barrel-sandwich hybrid" evidence="10">
    <location>
        <begin position="72"/>
        <end position="214"/>
    </location>
</feature>
<organism evidence="13 14">
    <name type="scientific">Oxalobacter formigenes OXCC13</name>
    <dbReference type="NCBI Taxonomy" id="556269"/>
    <lineage>
        <taxon>Bacteria</taxon>
        <taxon>Pseudomonadati</taxon>
        <taxon>Pseudomonadota</taxon>
        <taxon>Betaproteobacteria</taxon>
        <taxon>Burkholderiales</taxon>
        <taxon>Oxalobacteraceae</taxon>
        <taxon>Oxalobacter</taxon>
    </lineage>
</organism>
<evidence type="ECO:0000259" key="10">
    <source>
        <dbReference type="Pfam" id="PF25917"/>
    </source>
</evidence>
<dbReference type="PANTHER" id="PTHR30469:SF12">
    <property type="entry name" value="MULTIDRUG RESISTANCE PROTEIN MDTA"/>
    <property type="match status" value="1"/>
</dbReference>
<dbReference type="InterPro" id="IPR058627">
    <property type="entry name" value="MdtA-like_C"/>
</dbReference>
<keyword evidence="8" id="KW-0812">Transmembrane</keyword>
<feature type="region of interest" description="Disordered" evidence="7">
    <location>
        <begin position="379"/>
        <end position="430"/>
    </location>
</feature>
<dbReference type="HOGENOM" id="CLU_018816_2_0_4"/>
<evidence type="ECO:0000313" key="13">
    <source>
        <dbReference type="EMBL" id="EEO29445.1"/>
    </source>
</evidence>
<name>C3X8B9_OXAFO</name>
<dbReference type="RefSeq" id="WP_005879921.1">
    <property type="nucleotide sequence ID" value="NZ_CP019430.1"/>
</dbReference>
<feature type="domain" description="Multidrug resistance protein MdtA-like C-terminal permuted SH3" evidence="12">
    <location>
        <begin position="305"/>
        <end position="366"/>
    </location>
</feature>
<comment type="subcellular location">
    <subcellularLocation>
        <location evidence="1">Cell membrane</location>
    </subcellularLocation>
</comment>
<dbReference type="Gene3D" id="2.40.420.20">
    <property type="match status" value="1"/>
</dbReference>
<keyword evidence="3" id="KW-0813">Transport</keyword>
<dbReference type="NCBIfam" id="TIGR01730">
    <property type="entry name" value="RND_mfp"/>
    <property type="match status" value="1"/>
</dbReference>
<dbReference type="Pfam" id="PF25917">
    <property type="entry name" value="BSH_RND"/>
    <property type="match status" value="1"/>
</dbReference>
<dbReference type="eggNOG" id="COG0845">
    <property type="taxonomic scope" value="Bacteria"/>
</dbReference>
<evidence type="ECO:0000256" key="5">
    <source>
        <dbReference type="ARBA" id="ARBA00022519"/>
    </source>
</evidence>
<accession>C3X8B9</accession>
<dbReference type="PANTHER" id="PTHR30469">
    <property type="entry name" value="MULTIDRUG RESISTANCE PROTEIN MDTA"/>
    <property type="match status" value="1"/>
</dbReference>
<evidence type="ECO:0000259" key="12">
    <source>
        <dbReference type="Pfam" id="PF25967"/>
    </source>
</evidence>
<dbReference type="GeneID" id="77135614"/>
<feature type="transmembrane region" description="Helical" evidence="8">
    <location>
        <begin position="12"/>
        <end position="32"/>
    </location>
</feature>
<dbReference type="STRING" id="847.BRW83_1774"/>
<keyword evidence="14" id="KW-1185">Reference proteome</keyword>
<sequence>MLRLTQKSRRLLIIAIAVLATLLVIWGIYWIVAKNRGAPQRGGVVAVGVSTVRQGDAPLQLNALGTVNSTYTAVVRSRVDGQLMKIHFKEGQIVKEGQLLAELDARPYKAALLQAEGQLMRDSALLQNAKIDLQRYRQLLEQNSIAKQQVDTQAALVKQYEGTVRLDQGAVDNAKLQLTYSRITAPISGRVGLRQVDLGNIVHATDTNGIVTITQEQPINVVFAVPEIDLSQVLKARATNPNLTVEAWDRDNRNKLSEGTILAIDNQLSTDTGTISLKSKFDNKQHELFPNQFVNVRLHLGSQANAITIPTVAVQLGKLGHYVYRVNEDQTVSLTKVKIGATSGENTIIEEGLEPGQIVVIDGLDKLRDRSKIRVVDRSAEAATLEAGKKPAEQKPETPAKTGENGEAGKTAAPAATRGEAGNGTAAPRQ</sequence>
<evidence type="ECO:0000256" key="1">
    <source>
        <dbReference type="ARBA" id="ARBA00004236"/>
    </source>
</evidence>
<keyword evidence="8" id="KW-1133">Transmembrane helix</keyword>
<dbReference type="Gene3D" id="1.10.287.470">
    <property type="entry name" value="Helix hairpin bin"/>
    <property type="match status" value="1"/>
</dbReference>
<dbReference type="GO" id="GO:0030313">
    <property type="term" value="C:cell envelope"/>
    <property type="evidence" value="ECO:0007669"/>
    <property type="project" value="UniProtKB-SubCell"/>
</dbReference>
<dbReference type="GO" id="GO:0015562">
    <property type="term" value="F:efflux transmembrane transporter activity"/>
    <property type="evidence" value="ECO:0007669"/>
    <property type="project" value="TreeGrafter"/>
</dbReference>
<dbReference type="InterPro" id="IPR006143">
    <property type="entry name" value="RND_pump_MFP"/>
</dbReference>
<evidence type="ECO:0000256" key="3">
    <source>
        <dbReference type="ARBA" id="ARBA00022448"/>
    </source>
</evidence>
<dbReference type="GO" id="GO:1990281">
    <property type="term" value="C:efflux pump complex"/>
    <property type="evidence" value="ECO:0007669"/>
    <property type="project" value="TreeGrafter"/>
</dbReference>
<protein>
    <submittedName>
        <fullName evidence="13">Efflux transporter, RND family, MFP subunit</fullName>
    </submittedName>
</protein>
<keyword evidence="5" id="KW-0997">Cell inner membrane</keyword>
<evidence type="ECO:0000256" key="2">
    <source>
        <dbReference type="ARBA" id="ARBA00009477"/>
    </source>
</evidence>
<gene>
    <name evidence="13" type="ORF">OFBG_00473</name>
</gene>
<dbReference type="SUPFAM" id="SSF111369">
    <property type="entry name" value="HlyD-like secretion proteins"/>
    <property type="match status" value="1"/>
</dbReference>
<dbReference type="InterPro" id="IPR058624">
    <property type="entry name" value="MdtA-like_HH"/>
</dbReference>
<dbReference type="NCBIfam" id="NF008589">
    <property type="entry name" value="PRK11556.1"/>
    <property type="match status" value="1"/>
</dbReference>
<evidence type="ECO:0000259" key="11">
    <source>
        <dbReference type="Pfam" id="PF25944"/>
    </source>
</evidence>
<evidence type="ECO:0000259" key="9">
    <source>
        <dbReference type="Pfam" id="PF25876"/>
    </source>
</evidence>
<evidence type="ECO:0000256" key="8">
    <source>
        <dbReference type="SAM" id="Phobius"/>
    </source>
</evidence>
<evidence type="ECO:0000313" key="14">
    <source>
        <dbReference type="Proteomes" id="UP000005089"/>
    </source>
</evidence>
<dbReference type="Gene3D" id="2.40.50.100">
    <property type="match status" value="1"/>
</dbReference>
<dbReference type="Proteomes" id="UP000005089">
    <property type="component" value="Unassembled WGS sequence"/>
</dbReference>
<reference evidence="13 14" key="1">
    <citation type="submission" date="2009-02" db="EMBL/GenBank/DDBJ databases">
        <title>The Genome Sequence of Oxalobacter formigenes OXCC13.</title>
        <authorList>
            <consortium name="The Broad Institute Genome Sequencing Platform"/>
            <person name="Ward D."/>
            <person name="Young S.K."/>
            <person name="Kodira C.D."/>
            <person name="Zeng Q."/>
            <person name="Koehrsen M."/>
            <person name="Alvarado L."/>
            <person name="Berlin A."/>
            <person name="Borenstein D."/>
            <person name="Chen Z."/>
            <person name="Engels R."/>
            <person name="Freedman E."/>
            <person name="Gellesch M."/>
            <person name="Goldberg J."/>
            <person name="Griggs A."/>
            <person name="Gujja S."/>
            <person name="Heiman D."/>
            <person name="Hepburn T."/>
            <person name="Howarth C."/>
            <person name="Jen D."/>
            <person name="Larson L."/>
            <person name="Lewis B."/>
            <person name="Mehta T."/>
            <person name="Park D."/>
            <person name="Pearson M."/>
            <person name="Roberts A."/>
            <person name="Saif S."/>
            <person name="Shea T."/>
            <person name="Shenoy N."/>
            <person name="Sisk P."/>
            <person name="Stolte C."/>
            <person name="Sykes S."/>
            <person name="Walk T."/>
            <person name="White J."/>
            <person name="Yandava C."/>
            <person name="Allison M.J."/>
            <person name="Lander E."/>
            <person name="Nusbaum C."/>
            <person name="Galagan J."/>
            <person name="Birren B."/>
        </authorList>
    </citation>
    <scope>NUCLEOTIDE SEQUENCE [LARGE SCALE GENOMIC DNA]</scope>
    <source>
        <strain evidence="13 14">OXCC13</strain>
    </source>
</reference>
<comment type="similarity">
    <text evidence="2">Belongs to the membrane fusion protein (MFP) (TC 8.A.1) family.</text>
</comment>
<dbReference type="OrthoDB" id="9783047at2"/>
<dbReference type="AlphaFoldDB" id="C3X8B9"/>
<feature type="domain" description="Multidrug resistance protein MdtA-like alpha-helical hairpin" evidence="9">
    <location>
        <begin position="112"/>
        <end position="181"/>
    </location>
</feature>
<dbReference type="EMBL" id="GG658170">
    <property type="protein sequence ID" value="EEO29445.1"/>
    <property type="molecule type" value="Genomic_DNA"/>
</dbReference>
<feature type="compositionally biased region" description="Basic and acidic residues" evidence="7">
    <location>
        <begin position="387"/>
        <end position="398"/>
    </location>
</feature>
<keyword evidence="6 8" id="KW-0472">Membrane</keyword>
<evidence type="ECO:0000256" key="4">
    <source>
        <dbReference type="ARBA" id="ARBA00022475"/>
    </source>
</evidence>
<dbReference type="InterPro" id="IPR058625">
    <property type="entry name" value="MdtA-like_BSH"/>
</dbReference>
<feature type="domain" description="Multidrug resistance protein MdtA-like beta-barrel" evidence="11">
    <location>
        <begin position="218"/>
        <end position="301"/>
    </location>
</feature>
<evidence type="ECO:0000256" key="7">
    <source>
        <dbReference type="SAM" id="MobiDB-lite"/>
    </source>
</evidence>
<dbReference type="Pfam" id="PF25876">
    <property type="entry name" value="HH_MFP_RND"/>
    <property type="match status" value="1"/>
</dbReference>